<evidence type="ECO:0000313" key="1">
    <source>
        <dbReference type="EMBL" id="KAJ3558090.1"/>
    </source>
</evidence>
<name>A0ACC1TCM5_9APHY</name>
<evidence type="ECO:0000313" key="2">
    <source>
        <dbReference type="Proteomes" id="UP001148662"/>
    </source>
</evidence>
<dbReference type="Proteomes" id="UP001148662">
    <property type="component" value="Unassembled WGS sequence"/>
</dbReference>
<reference evidence="1" key="1">
    <citation type="submission" date="2022-07" db="EMBL/GenBank/DDBJ databases">
        <title>Genome Sequence of Phlebia brevispora.</title>
        <authorList>
            <person name="Buettner E."/>
        </authorList>
    </citation>
    <scope>NUCLEOTIDE SEQUENCE</scope>
    <source>
        <strain evidence="1">MPL23</strain>
    </source>
</reference>
<gene>
    <name evidence="1" type="ORF">NM688_g1119</name>
</gene>
<organism evidence="1 2">
    <name type="scientific">Phlebia brevispora</name>
    <dbReference type="NCBI Taxonomy" id="194682"/>
    <lineage>
        <taxon>Eukaryota</taxon>
        <taxon>Fungi</taxon>
        <taxon>Dikarya</taxon>
        <taxon>Basidiomycota</taxon>
        <taxon>Agaricomycotina</taxon>
        <taxon>Agaricomycetes</taxon>
        <taxon>Polyporales</taxon>
        <taxon>Meruliaceae</taxon>
        <taxon>Phlebia</taxon>
    </lineage>
</organism>
<keyword evidence="2" id="KW-1185">Reference proteome</keyword>
<dbReference type="EMBL" id="JANHOG010000111">
    <property type="protein sequence ID" value="KAJ3558090.1"/>
    <property type="molecule type" value="Genomic_DNA"/>
</dbReference>
<protein>
    <submittedName>
        <fullName evidence="1">Uncharacterized protein</fullName>
    </submittedName>
</protein>
<comment type="caution">
    <text evidence="1">The sequence shown here is derived from an EMBL/GenBank/DDBJ whole genome shotgun (WGS) entry which is preliminary data.</text>
</comment>
<proteinExistence type="predicted"/>
<accession>A0ACC1TCM5</accession>
<sequence>MSSDTEYRKKSSNKKKSVKRENGGKGGVSRPSIDHLSLTSLAPTTDRKLVSQAAMRESLTGGTFVDTKFYAFSRKSSGVVDKPMAVYANSALLRHASKYFEGLLAGGYREDAITSLDDPFPKDRPDSTEEYEYYSDSDLDDEEEHGAELDLDFNLELNDSEKAEPKAQESATKPAIPTWSASKGPDEKPLIAVSSQPTKHIGGRGRVIVLPDIAFTTLKSLIFYIYTGEVVFAPLESQKKQKATNGTNTTQTYLYNAPPCSPKSMYRIADKYGLDDLKQKAANDIKTKLSSDNILDELFSTVTSTYDDIRTTQVAFACDKTVCQSVATNIAPWITRVATGELAHCEAVVSALFKQMAGTMTGSAGSTTQSRAVCSYCSNHIVATMSVYCSSCRGNRNIAFS</sequence>